<dbReference type="PANTHER" id="PTHR43156">
    <property type="entry name" value="STAGE II SPORULATION PROTEIN E-RELATED"/>
    <property type="match status" value="1"/>
</dbReference>
<dbReference type="Proteomes" id="UP000316609">
    <property type="component" value="Unassembled WGS sequence"/>
</dbReference>
<feature type="compositionally biased region" description="Basic and acidic residues" evidence="2">
    <location>
        <begin position="54"/>
        <end position="70"/>
    </location>
</feature>
<proteinExistence type="predicted"/>
<feature type="transmembrane region" description="Helical" evidence="3">
    <location>
        <begin position="141"/>
        <end position="158"/>
    </location>
</feature>
<dbReference type="InterPro" id="IPR052016">
    <property type="entry name" value="Bact_Sigma-Reg"/>
</dbReference>
<dbReference type="SMART" id="SM00331">
    <property type="entry name" value="PP2C_SIG"/>
    <property type="match status" value="1"/>
</dbReference>
<dbReference type="Gene3D" id="3.60.40.10">
    <property type="entry name" value="PPM-type phosphatase domain"/>
    <property type="match status" value="1"/>
</dbReference>
<evidence type="ECO:0000256" key="2">
    <source>
        <dbReference type="SAM" id="MobiDB-lite"/>
    </source>
</evidence>
<keyword evidence="3" id="KW-0812">Transmembrane</keyword>
<keyword evidence="3" id="KW-0472">Membrane</keyword>
<keyword evidence="1" id="KW-0378">Hydrolase</keyword>
<evidence type="ECO:0000256" key="1">
    <source>
        <dbReference type="ARBA" id="ARBA00022801"/>
    </source>
</evidence>
<gene>
    <name evidence="5" type="ORF">E6K78_06620</name>
</gene>
<feature type="region of interest" description="Disordered" evidence="2">
    <location>
        <begin position="54"/>
        <end position="81"/>
    </location>
</feature>
<dbReference type="EMBL" id="VBOY01000060">
    <property type="protein sequence ID" value="TMQ66172.1"/>
    <property type="molecule type" value="Genomic_DNA"/>
</dbReference>
<comment type="caution">
    <text evidence="5">The sequence shown here is derived from an EMBL/GenBank/DDBJ whole genome shotgun (WGS) entry which is preliminary data.</text>
</comment>
<keyword evidence="3" id="KW-1133">Transmembrane helix</keyword>
<feature type="transmembrane region" description="Helical" evidence="3">
    <location>
        <begin position="205"/>
        <end position="229"/>
    </location>
</feature>
<feature type="region of interest" description="Disordered" evidence="2">
    <location>
        <begin position="818"/>
        <end position="862"/>
    </location>
</feature>
<feature type="domain" description="PPM-type phosphatase" evidence="4">
    <location>
        <begin position="597"/>
        <end position="810"/>
    </location>
</feature>
<dbReference type="InterPro" id="IPR036457">
    <property type="entry name" value="PPM-type-like_dom_sf"/>
</dbReference>
<organism evidence="5 6">
    <name type="scientific">Eiseniibacteriota bacterium</name>
    <dbReference type="NCBI Taxonomy" id="2212470"/>
    <lineage>
        <taxon>Bacteria</taxon>
        <taxon>Candidatus Eiseniibacteriota</taxon>
    </lineage>
</organism>
<feature type="transmembrane region" description="Helical" evidence="3">
    <location>
        <begin position="277"/>
        <end position="298"/>
    </location>
</feature>
<dbReference type="AlphaFoldDB" id="A0A538TRC5"/>
<evidence type="ECO:0000259" key="4">
    <source>
        <dbReference type="SMART" id="SM00331"/>
    </source>
</evidence>
<dbReference type="Pfam" id="PF07228">
    <property type="entry name" value="SpoIIE"/>
    <property type="match status" value="1"/>
</dbReference>
<feature type="transmembrane region" description="Helical" evidence="3">
    <location>
        <begin position="115"/>
        <end position="134"/>
    </location>
</feature>
<feature type="transmembrane region" description="Helical" evidence="3">
    <location>
        <begin position="241"/>
        <end position="265"/>
    </location>
</feature>
<evidence type="ECO:0000313" key="6">
    <source>
        <dbReference type="Proteomes" id="UP000316609"/>
    </source>
</evidence>
<evidence type="ECO:0000256" key="3">
    <source>
        <dbReference type="SAM" id="Phobius"/>
    </source>
</evidence>
<feature type="transmembrane region" description="Helical" evidence="3">
    <location>
        <begin position="173"/>
        <end position="193"/>
    </location>
</feature>
<protein>
    <recommendedName>
        <fullName evidence="4">PPM-type phosphatase domain-containing protein</fullName>
    </recommendedName>
</protein>
<feature type="transmembrane region" description="Helical" evidence="3">
    <location>
        <begin position="310"/>
        <end position="329"/>
    </location>
</feature>
<sequence length="862" mass="91761">MERGSRHAWSWMIVPAAGTLVASALSLPSQPYTGLVLREDQVVEVVAGSPGERAGCRPGDRLLRDPKAARGSDPLRGPLASARPLVPLDLVQERGGRRTPVRLVAEPLPPSERRMMAAMLAVASGFVLLGGWVWSERRDRLTLPFYLLCLSFASLLAPPPRFSWAAFNALHDLFYTAVTLALPALCIHFFALFPEPRAPRGRMSAGVTAAYGVAALLFAGSVVLLPPWVRERASAAPASALLQGAAAVWFAAGLLSAVVLFGRSYARAGSPDARRRLRVALAGTALGLGPLAALIVLRNLSPTTAVPGERWAVVLTLWVPLSFAWATVVHRVFDFRVALRVAGFGLAMALLGATTYLAGELARPAAAAHHIDPTGAALALVALGATLAGPSRPWAGRLGRVLAAQWDAPRLAETLIRGTSGREIPAGSLLARACESLASALMLDQCQAVELPAPRVGDDLPRRLAGGRPGVNGIAPTIELSPRFADALMGRFQPLTLDDPAFAPADREALENAGINWVLPASGDVPVAALLLGRRLTGPWLDRRELEELERFGRHLGVTLENAALRRDARSRGALDRELEQAGAIQAHFLPRRAPAFPTLDCAAAALSSEPVGGDYYDFVERSSREFTVAVGDAAGKGVPAALLLAGVQARFRSEALRGRDPGQLLGILNEELVQLDQPEKFVCLLCARVDVRRGRITFSNAGLTPPLVRRRGGGFHESTGGGLLLGVRADSEYRDTCVDLSAGDVALLYSDGLTEARRGEEMFGLERVRAVLDACAGRRARDILAALLGAVREFADRPLDDLTVVVLRQLTQPAGDMVPKSLDGLKSRPVSADTSKRGDRMPSSPPALPTHGRPIQAVDRA</sequence>
<dbReference type="GO" id="GO:0016791">
    <property type="term" value="F:phosphatase activity"/>
    <property type="evidence" value="ECO:0007669"/>
    <property type="project" value="TreeGrafter"/>
</dbReference>
<dbReference type="PANTHER" id="PTHR43156:SF2">
    <property type="entry name" value="STAGE II SPORULATION PROTEIN E"/>
    <property type="match status" value="1"/>
</dbReference>
<evidence type="ECO:0000313" key="5">
    <source>
        <dbReference type="EMBL" id="TMQ66172.1"/>
    </source>
</evidence>
<dbReference type="SUPFAM" id="SSF81606">
    <property type="entry name" value="PP2C-like"/>
    <property type="match status" value="1"/>
</dbReference>
<accession>A0A538TRC5</accession>
<dbReference type="InterPro" id="IPR001932">
    <property type="entry name" value="PPM-type_phosphatase-like_dom"/>
</dbReference>
<reference evidence="5 6" key="1">
    <citation type="journal article" date="2019" name="Nat. Microbiol.">
        <title>Mediterranean grassland soil C-N compound turnover is dependent on rainfall and depth, and is mediated by genomically divergent microorganisms.</title>
        <authorList>
            <person name="Diamond S."/>
            <person name="Andeer P.F."/>
            <person name="Li Z."/>
            <person name="Crits-Christoph A."/>
            <person name="Burstein D."/>
            <person name="Anantharaman K."/>
            <person name="Lane K.R."/>
            <person name="Thomas B.C."/>
            <person name="Pan C."/>
            <person name="Northen T.R."/>
            <person name="Banfield J.F."/>
        </authorList>
    </citation>
    <scope>NUCLEOTIDE SEQUENCE [LARGE SCALE GENOMIC DNA]</scope>
    <source>
        <strain evidence="5">WS_8</strain>
    </source>
</reference>
<feature type="transmembrane region" description="Helical" evidence="3">
    <location>
        <begin position="341"/>
        <end position="359"/>
    </location>
</feature>
<name>A0A538TRC5_UNCEI</name>